<dbReference type="InterPro" id="IPR037523">
    <property type="entry name" value="VOC_core"/>
</dbReference>
<dbReference type="EMBL" id="CP107020">
    <property type="protein sequence ID" value="UYG16353.1"/>
    <property type="molecule type" value="Genomic_DNA"/>
</dbReference>
<dbReference type="PANTHER" id="PTHR35908">
    <property type="entry name" value="HYPOTHETICAL FUSION PROTEIN"/>
    <property type="match status" value="1"/>
</dbReference>
<dbReference type="CDD" id="cd06587">
    <property type="entry name" value="VOC"/>
    <property type="match status" value="1"/>
</dbReference>
<dbReference type="InterPro" id="IPR029068">
    <property type="entry name" value="Glyas_Bleomycin-R_OHBP_Dase"/>
</dbReference>
<sequence>MTRHPAILHTVLDTTDVRELAEFYRQLLDLRYRAGDEPPASGPDTLEWLVLVDADDRRCLAFQQVEALAPSTWPSHDVPQQLHLDTTVEDREALEQAKALALSLGGRLVLDRTDDEEEPLYVIADPSGHPLCIFVGGEE</sequence>
<evidence type="ECO:0000259" key="1">
    <source>
        <dbReference type="PROSITE" id="PS51819"/>
    </source>
</evidence>
<protein>
    <submittedName>
        <fullName evidence="2">VOC family protein</fullName>
    </submittedName>
</protein>
<proteinExistence type="predicted"/>
<dbReference type="Proteomes" id="UP001164305">
    <property type="component" value="Chromosome"/>
</dbReference>
<dbReference type="RefSeq" id="WP_263593566.1">
    <property type="nucleotide sequence ID" value="NZ_CP107020.1"/>
</dbReference>
<dbReference type="PANTHER" id="PTHR35908:SF1">
    <property type="entry name" value="CONSERVED PROTEIN"/>
    <property type="match status" value="1"/>
</dbReference>
<evidence type="ECO:0000313" key="2">
    <source>
        <dbReference type="EMBL" id="UYG16353.1"/>
    </source>
</evidence>
<feature type="domain" description="VOC" evidence="1">
    <location>
        <begin position="6"/>
        <end position="136"/>
    </location>
</feature>
<dbReference type="SUPFAM" id="SSF54593">
    <property type="entry name" value="Glyoxalase/Bleomycin resistance protein/Dihydroxybiphenyl dioxygenase"/>
    <property type="match status" value="1"/>
</dbReference>
<dbReference type="Gene3D" id="3.10.180.10">
    <property type="entry name" value="2,3-Dihydroxybiphenyl 1,2-Dioxygenase, domain 1"/>
    <property type="match status" value="1"/>
</dbReference>
<dbReference type="PROSITE" id="PS51819">
    <property type="entry name" value="VOC"/>
    <property type="match status" value="1"/>
</dbReference>
<name>A0ABY6FZI4_9MICO</name>
<accession>A0ABY6FZI4</accession>
<gene>
    <name evidence="2" type="ORF">BRM3_12160</name>
</gene>
<reference evidence="2" key="1">
    <citation type="submission" date="2022-10" db="EMBL/GenBank/DDBJ databases">
        <title>Whole-Genome Sequencing of Brachybacterium huguangmaarense BRM-3, Isolated from Betula schmidtii.</title>
        <authorList>
            <person name="Haam D."/>
        </authorList>
    </citation>
    <scope>NUCLEOTIDE SEQUENCE</scope>
    <source>
        <strain evidence="2">BRM-3</strain>
    </source>
</reference>
<evidence type="ECO:0000313" key="3">
    <source>
        <dbReference type="Proteomes" id="UP001164305"/>
    </source>
</evidence>
<dbReference type="Pfam" id="PF18029">
    <property type="entry name" value="Glyoxalase_6"/>
    <property type="match status" value="1"/>
</dbReference>
<organism evidence="2 3">
    <name type="scientific">Brachybacterium huguangmaarense</name>
    <dbReference type="NCBI Taxonomy" id="1652028"/>
    <lineage>
        <taxon>Bacteria</taxon>
        <taxon>Bacillati</taxon>
        <taxon>Actinomycetota</taxon>
        <taxon>Actinomycetes</taxon>
        <taxon>Micrococcales</taxon>
        <taxon>Dermabacteraceae</taxon>
        <taxon>Brachybacterium</taxon>
    </lineage>
</organism>
<keyword evidence="3" id="KW-1185">Reference proteome</keyword>
<dbReference type="InterPro" id="IPR041581">
    <property type="entry name" value="Glyoxalase_6"/>
</dbReference>